<dbReference type="AlphaFoldDB" id="A0AAD5QP09"/>
<proteinExistence type="predicted"/>
<evidence type="ECO:0000313" key="3">
    <source>
        <dbReference type="Proteomes" id="UP001196413"/>
    </source>
</evidence>
<reference evidence="2" key="1">
    <citation type="submission" date="2021-06" db="EMBL/GenBank/DDBJ databases">
        <title>Parelaphostrongylus tenuis whole genome reference sequence.</title>
        <authorList>
            <person name="Garwood T.J."/>
            <person name="Larsen P.A."/>
            <person name="Fountain-Jones N.M."/>
            <person name="Garbe J.R."/>
            <person name="Macchietto M.G."/>
            <person name="Kania S.A."/>
            <person name="Gerhold R.W."/>
            <person name="Richards J.E."/>
            <person name="Wolf T.M."/>
        </authorList>
    </citation>
    <scope>NUCLEOTIDE SEQUENCE</scope>
    <source>
        <strain evidence="2">MNPRO001-30</strain>
        <tissue evidence="2">Meninges</tissue>
    </source>
</reference>
<evidence type="ECO:0000313" key="2">
    <source>
        <dbReference type="EMBL" id="KAJ1353621.1"/>
    </source>
</evidence>
<evidence type="ECO:0000256" key="1">
    <source>
        <dbReference type="SAM" id="MobiDB-lite"/>
    </source>
</evidence>
<sequence>MMYMKLAPAAMLQSNHHHERLWQEERKKGKCIWVHIFREDGPSKYPCSCDQVMDRENQRIATVESHKMLTHVPTRNVDREKHLADVSPLYQHPTDKE</sequence>
<organism evidence="2 3">
    <name type="scientific">Parelaphostrongylus tenuis</name>
    <name type="common">Meningeal worm</name>
    <dbReference type="NCBI Taxonomy" id="148309"/>
    <lineage>
        <taxon>Eukaryota</taxon>
        <taxon>Metazoa</taxon>
        <taxon>Ecdysozoa</taxon>
        <taxon>Nematoda</taxon>
        <taxon>Chromadorea</taxon>
        <taxon>Rhabditida</taxon>
        <taxon>Rhabditina</taxon>
        <taxon>Rhabditomorpha</taxon>
        <taxon>Strongyloidea</taxon>
        <taxon>Metastrongylidae</taxon>
        <taxon>Parelaphostrongylus</taxon>
    </lineage>
</organism>
<protein>
    <submittedName>
        <fullName evidence="2">Uncharacterized protein</fullName>
    </submittedName>
</protein>
<dbReference type="Proteomes" id="UP001196413">
    <property type="component" value="Unassembled WGS sequence"/>
</dbReference>
<keyword evidence="3" id="KW-1185">Reference proteome</keyword>
<gene>
    <name evidence="2" type="ORF">KIN20_010284</name>
</gene>
<name>A0AAD5QP09_PARTN</name>
<comment type="caution">
    <text evidence="2">The sequence shown here is derived from an EMBL/GenBank/DDBJ whole genome shotgun (WGS) entry which is preliminary data.</text>
</comment>
<dbReference type="EMBL" id="JAHQIW010001785">
    <property type="protein sequence ID" value="KAJ1353621.1"/>
    <property type="molecule type" value="Genomic_DNA"/>
</dbReference>
<accession>A0AAD5QP09</accession>
<feature type="region of interest" description="Disordered" evidence="1">
    <location>
        <begin position="77"/>
        <end position="97"/>
    </location>
</feature>